<protein>
    <submittedName>
        <fullName evidence="2">Uncharacterized protein</fullName>
    </submittedName>
</protein>
<evidence type="ECO:0000313" key="2">
    <source>
        <dbReference type="Ensembl" id="ENSPSTP00000006264.1"/>
    </source>
</evidence>
<reference evidence="2" key="1">
    <citation type="submission" date="2025-08" db="UniProtKB">
        <authorList>
            <consortium name="Ensembl"/>
        </authorList>
    </citation>
    <scope>IDENTIFICATION</scope>
</reference>
<name>A0A8C9EWT9_PAVCR</name>
<proteinExistence type="predicted"/>
<keyword evidence="3" id="KW-1185">Reference proteome</keyword>
<reference evidence="2" key="2">
    <citation type="submission" date="2025-09" db="UniProtKB">
        <authorList>
            <consortium name="Ensembl"/>
        </authorList>
    </citation>
    <scope>IDENTIFICATION</scope>
</reference>
<organism evidence="2 3">
    <name type="scientific">Pavo cristatus</name>
    <name type="common">Indian peafowl</name>
    <name type="synonym">Blue peafowl</name>
    <dbReference type="NCBI Taxonomy" id="9049"/>
    <lineage>
        <taxon>Eukaryota</taxon>
        <taxon>Metazoa</taxon>
        <taxon>Chordata</taxon>
        <taxon>Craniata</taxon>
        <taxon>Vertebrata</taxon>
        <taxon>Euteleostomi</taxon>
        <taxon>Archelosauria</taxon>
        <taxon>Archosauria</taxon>
        <taxon>Dinosauria</taxon>
        <taxon>Saurischia</taxon>
        <taxon>Theropoda</taxon>
        <taxon>Coelurosauria</taxon>
        <taxon>Aves</taxon>
        <taxon>Neognathae</taxon>
        <taxon>Galloanserae</taxon>
        <taxon>Galliformes</taxon>
        <taxon>Phasianidae</taxon>
        <taxon>Phasianinae</taxon>
        <taxon>Pavo</taxon>
    </lineage>
</organism>
<feature type="region of interest" description="Disordered" evidence="1">
    <location>
        <begin position="1"/>
        <end position="27"/>
    </location>
</feature>
<dbReference type="Ensembl" id="ENSPSTT00000006572.1">
    <property type="protein sequence ID" value="ENSPSTP00000006264.1"/>
    <property type="gene ID" value="ENSPSTG00000004437.1"/>
</dbReference>
<dbReference type="AlphaFoldDB" id="A0A8C9EWT9"/>
<accession>A0A8C9EWT9</accession>
<evidence type="ECO:0000313" key="3">
    <source>
        <dbReference type="Proteomes" id="UP000694428"/>
    </source>
</evidence>
<dbReference type="Proteomes" id="UP000694428">
    <property type="component" value="Unplaced"/>
</dbReference>
<evidence type="ECO:0000256" key="1">
    <source>
        <dbReference type="SAM" id="MobiDB-lite"/>
    </source>
</evidence>
<sequence>MESGERLTSSSVSSSAAASSPVSSTPSIASAVSKSGLTTGAASLSSTINTAGKNNSITYGSVILVAVNTCNEIIAQIYNLTNLFFIILRREISVRVDDCYSCMYKPLSSFSHHFQVLHYERFISTVKLCIQLGRSRVLWLRVM</sequence>
<feature type="compositionally biased region" description="Low complexity" evidence="1">
    <location>
        <begin position="9"/>
        <end position="27"/>
    </location>
</feature>